<keyword evidence="1" id="KW-0269">Exonuclease</keyword>
<comment type="caution">
    <text evidence="1">The sequence shown here is derived from an EMBL/GenBank/DDBJ whole genome shotgun (WGS) entry which is preliminary data.</text>
</comment>
<dbReference type="EMBL" id="SWOY01000013">
    <property type="protein sequence ID" value="NFG18645.1"/>
    <property type="molecule type" value="Genomic_DNA"/>
</dbReference>
<dbReference type="InterPro" id="IPR024079">
    <property type="entry name" value="MetalloPept_cat_dom_sf"/>
</dbReference>
<accession>A0A6B3Z1D6</accession>
<dbReference type="AlphaFoldDB" id="A0A6B3Z1D6"/>
<reference evidence="1 2" key="1">
    <citation type="submission" date="2019-04" db="EMBL/GenBank/DDBJ databases">
        <title>Genome sequencing of Clostridium botulinum Groups I-IV and Clostridium butyricum.</title>
        <authorList>
            <person name="Brunt J."/>
            <person name="Van Vliet A.H.M."/>
            <person name="Stringer S.C."/>
            <person name="Carter A.T."/>
            <person name="Peck M.W."/>
        </authorList>
    </citation>
    <scope>NUCLEOTIDE SEQUENCE [LARGE SCALE GENOMIC DNA]</scope>
    <source>
        <strain evidence="1 2">IFR 18/037</strain>
    </source>
</reference>
<keyword evidence="1" id="KW-0378">Hydrolase</keyword>
<keyword evidence="1" id="KW-0540">Nuclease</keyword>
<proteinExistence type="predicted"/>
<dbReference type="RefSeq" id="WP_012705730.1">
    <property type="nucleotide sequence ID" value="NZ_CP013847.1"/>
</dbReference>
<dbReference type="Proteomes" id="UP000478995">
    <property type="component" value="Unassembled WGS sequence"/>
</dbReference>
<evidence type="ECO:0000313" key="1">
    <source>
        <dbReference type="EMBL" id="NFG18645.1"/>
    </source>
</evidence>
<dbReference type="Gene3D" id="3.40.390.10">
    <property type="entry name" value="Collagenase (Catalytic Domain)"/>
    <property type="match status" value="1"/>
</dbReference>
<dbReference type="GO" id="GO:0008237">
    <property type="term" value="F:metallopeptidase activity"/>
    <property type="evidence" value="ECO:0007669"/>
    <property type="project" value="InterPro"/>
</dbReference>
<organism evidence="1 2">
    <name type="scientific">Clostridium botulinum</name>
    <dbReference type="NCBI Taxonomy" id="1491"/>
    <lineage>
        <taxon>Bacteria</taxon>
        <taxon>Bacillati</taxon>
        <taxon>Bacillota</taxon>
        <taxon>Clostridia</taxon>
        <taxon>Eubacteriales</taxon>
        <taxon>Clostridiaceae</taxon>
        <taxon>Clostridium</taxon>
    </lineage>
</organism>
<name>A0A6B3Z1D6_CLOBO</name>
<dbReference type="SUPFAM" id="SSF55486">
    <property type="entry name" value="Metalloproteases ('zincins'), catalytic domain"/>
    <property type="match status" value="1"/>
</dbReference>
<protein>
    <submittedName>
        <fullName evidence="1">Exonuclease SbcC</fullName>
    </submittedName>
</protein>
<evidence type="ECO:0000313" key="2">
    <source>
        <dbReference type="Proteomes" id="UP000478995"/>
    </source>
</evidence>
<sequence length="552" mass="64220">MNLYQQRILDARKEFLKLNKKQERELLRIYQELAKELSSEISSCKTSSSKQHLSGMEEIVQAYINELNNKLNNVIKSNIKSSSQIASTTSLAYYHSITDDVKLRSMFNKSVINTSASTVKKLIRGKYYEDGKTLDKRIWNVTKSNAKDIDTLIKVNVAKGANARKLAQQLERYINPAKRIEAKTLEVGMNKSISYQAQRLARTSITHSFAETTIENAKNNPFNKGIKWNLSASHSFRMHGKTDICDDYDGRVFKPNEVPLQHPNCLCYFTEENEDINKAIKELKAWNKGKSNSKLDKWYEDNKKLNIIEYPKKKSKEIQWKDFKGNYTEFKNKREIKKHLIDNYKIKFSDSTKYPINKDILQDSVNWLDKFHSYFEGFKEIDPVELPIIKIKARMNAVGYYQYYINKPQAVELALNGAYFTDKGYNNSYIEQCIKSKWTVANAKPHKTFVHEYGHHIADSMKWLDKDSGISSNNWCKEFIENTISDYNKKYNEDISFKNIAELVSRYGGTKPEEAFAETFAEYFGGENPRKFAKVFGEKVEKKLKEYIKMKG</sequence>
<dbReference type="GO" id="GO:0004527">
    <property type="term" value="F:exonuclease activity"/>
    <property type="evidence" value="ECO:0007669"/>
    <property type="project" value="UniProtKB-KW"/>
</dbReference>
<gene>
    <name evidence="1" type="ORF">FC794_18085</name>
</gene>